<protein>
    <submittedName>
        <fullName evidence="2">Uncharacterized protein</fullName>
    </submittedName>
</protein>
<keyword evidence="3" id="KW-1185">Reference proteome</keyword>
<dbReference type="AlphaFoldDB" id="A0A2P6NU17"/>
<dbReference type="InParanoid" id="A0A2P6NU17"/>
<proteinExistence type="predicted"/>
<dbReference type="Proteomes" id="UP000241769">
    <property type="component" value="Unassembled WGS sequence"/>
</dbReference>
<evidence type="ECO:0000313" key="3">
    <source>
        <dbReference type="Proteomes" id="UP000241769"/>
    </source>
</evidence>
<organism evidence="2 3">
    <name type="scientific">Planoprotostelium fungivorum</name>
    <dbReference type="NCBI Taxonomy" id="1890364"/>
    <lineage>
        <taxon>Eukaryota</taxon>
        <taxon>Amoebozoa</taxon>
        <taxon>Evosea</taxon>
        <taxon>Variosea</taxon>
        <taxon>Cavosteliida</taxon>
        <taxon>Cavosteliaceae</taxon>
        <taxon>Planoprotostelium</taxon>
    </lineage>
</organism>
<gene>
    <name evidence="2" type="ORF">PROFUN_00673</name>
</gene>
<feature type="compositionally biased region" description="Basic and acidic residues" evidence="1">
    <location>
        <begin position="17"/>
        <end position="34"/>
    </location>
</feature>
<dbReference type="EMBL" id="MDYQ01000020">
    <property type="protein sequence ID" value="PRP87462.1"/>
    <property type="molecule type" value="Genomic_DNA"/>
</dbReference>
<accession>A0A2P6NU17</accession>
<comment type="caution">
    <text evidence="2">The sequence shown here is derived from an EMBL/GenBank/DDBJ whole genome shotgun (WGS) entry which is preliminary data.</text>
</comment>
<evidence type="ECO:0000256" key="1">
    <source>
        <dbReference type="SAM" id="MobiDB-lite"/>
    </source>
</evidence>
<feature type="region of interest" description="Disordered" evidence="1">
    <location>
        <begin position="1"/>
        <end position="41"/>
    </location>
</feature>
<evidence type="ECO:0000313" key="2">
    <source>
        <dbReference type="EMBL" id="PRP87462.1"/>
    </source>
</evidence>
<reference evidence="2 3" key="1">
    <citation type="journal article" date="2018" name="Genome Biol. Evol.">
        <title>Multiple Roots of Fruiting Body Formation in Amoebozoa.</title>
        <authorList>
            <person name="Hillmann F."/>
            <person name="Forbes G."/>
            <person name="Novohradska S."/>
            <person name="Ferling I."/>
            <person name="Riege K."/>
            <person name="Groth M."/>
            <person name="Westermann M."/>
            <person name="Marz M."/>
            <person name="Spaller T."/>
            <person name="Winckler T."/>
            <person name="Schaap P."/>
            <person name="Glockner G."/>
        </authorList>
    </citation>
    <scope>NUCLEOTIDE SEQUENCE [LARGE SCALE GENOMIC DNA]</scope>
    <source>
        <strain evidence="2 3">Jena</strain>
    </source>
</reference>
<sequence>MGKKREAPAKKSATVDVHTDANDSSFKEEAKPEETSDSDDS</sequence>
<name>A0A2P6NU17_9EUKA</name>